<evidence type="ECO:0000256" key="6">
    <source>
        <dbReference type="ARBA" id="ARBA00022692"/>
    </source>
</evidence>
<keyword evidence="6 18" id="KW-0812">Transmembrane</keyword>
<evidence type="ECO:0000256" key="12">
    <source>
        <dbReference type="ARBA" id="ARBA00023180"/>
    </source>
</evidence>
<evidence type="ECO:0000259" key="20">
    <source>
        <dbReference type="Pfam" id="PF20519"/>
    </source>
</evidence>
<keyword evidence="15" id="KW-0107">Calcium channel</keyword>
<name>A0A9N9MRN6_9CUCU</name>
<evidence type="ECO:0000256" key="2">
    <source>
        <dbReference type="ARBA" id="ARBA00004651"/>
    </source>
</evidence>
<feature type="coiled-coil region" evidence="17">
    <location>
        <begin position="621"/>
        <end position="648"/>
    </location>
</feature>
<evidence type="ECO:0000256" key="9">
    <source>
        <dbReference type="ARBA" id="ARBA00023065"/>
    </source>
</evidence>
<feature type="domain" description="Polycystin cation channel PKD1/PKD2" evidence="19">
    <location>
        <begin position="296"/>
        <end position="511"/>
    </location>
</feature>
<keyword evidence="7 18" id="KW-1133">Transmembrane helix</keyword>
<evidence type="ECO:0000313" key="22">
    <source>
        <dbReference type="Proteomes" id="UP001152799"/>
    </source>
</evidence>
<dbReference type="Pfam" id="PF08016">
    <property type="entry name" value="PKD_channel"/>
    <property type="match status" value="1"/>
</dbReference>
<feature type="binding site" evidence="15">
    <location>
        <position position="584"/>
    </location>
    <ligand>
        <name>Ca(2+)</name>
        <dbReference type="ChEBI" id="CHEBI:29108"/>
        <label>2</label>
    </ligand>
</feature>
<evidence type="ECO:0000259" key="19">
    <source>
        <dbReference type="Pfam" id="PF08016"/>
    </source>
</evidence>
<dbReference type="InterPro" id="IPR046791">
    <property type="entry name" value="Polycystin_dom"/>
</dbReference>
<dbReference type="AlphaFoldDB" id="A0A9N9MRN6"/>
<evidence type="ECO:0000256" key="4">
    <source>
        <dbReference type="ARBA" id="ARBA00022448"/>
    </source>
</evidence>
<keyword evidence="15" id="KW-0109">Calcium transport</keyword>
<dbReference type="Pfam" id="PF20519">
    <property type="entry name" value="Polycystin_dom"/>
    <property type="match status" value="1"/>
</dbReference>
<comment type="similarity">
    <text evidence="3">Belongs to the polycystin family.</text>
</comment>
<dbReference type="GO" id="GO:0005886">
    <property type="term" value="C:plasma membrane"/>
    <property type="evidence" value="ECO:0007669"/>
    <property type="project" value="UniProtKB-SubCell"/>
</dbReference>
<evidence type="ECO:0000256" key="13">
    <source>
        <dbReference type="ARBA" id="ARBA00023273"/>
    </source>
</evidence>
<keyword evidence="13" id="KW-0966">Cell projection</keyword>
<keyword evidence="15" id="KW-0106">Calcium</keyword>
<organism evidence="21 22">
    <name type="scientific">Ceutorhynchus assimilis</name>
    <name type="common">cabbage seed weevil</name>
    <dbReference type="NCBI Taxonomy" id="467358"/>
    <lineage>
        <taxon>Eukaryota</taxon>
        <taxon>Metazoa</taxon>
        <taxon>Ecdysozoa</taxon>
        <taxon>Arthropoda</taxon>
        <taxon>Hexapoda</taxon>
        <taxon>Insecta</taxon>
        <taxon>Pterygota</taxon>
        <taxon>Neoptera</taxon>
        <taxon>Endopterygota</taxon>
        <taxon>Coleoptera</taxon>
        <taxon>Polyphaga</taxon>
        <taxon>Cucujiformia</taxon>
        <taxon>Curculionidae</taxon>
        <taxon>Ceutorhynchinae</taxon>
        <taxon>Ceutorhynchus</taxon>
    </lineage>
</organism>
<dbReference type="GO" id="GO:0005262">
    <property type="term" value="F:calcium channel activity"/>
    <property type="evidence" value="ECO:0007669"/>
    <property type="project" value="UniProtKB-KW"/>
</dbReference>
<feature type="transmembrane region" description="Helical" evidence="18">
    <location>
        <begin position="377"/>
        <end position="401"/>
    </location>
</feature>
<evidence type="ECO:0000256" key="7">
    <source>
        <dbReference type="ARBA" id="ARBA00022989"/>
    </source>
</evidence>
<dbReference type="GO" id="GO:0005509">
    <property type="term" value="F:calcium ion binding"/>
    <property type="evidence" value="ECO:0007669"/>
    <property type="project" value="InterPro"/>
</dbReference>
<gene>
    <name evidence="21" type="ORF">CEUTPL_LOCUS9398</name>
</gene>
<evidence type="ECO:0000256" key="8">
    <source>
        <dbReference type="ARBA" id="ARBA00023054"/>
    </source>
</evidence>
<feature type="binding site" evidence="15">
    <location>
        <position position="593"/>
    </location>
    <ligand>
        <name>Ca(2+)</name>
        <dbReference type="ChEBI" id="CHEBI:29108"/>
        <label>2</label>
    </ligand>
</feature>
<keyword evidence="5" id="KW-1003">Cell membrane</keyword>
<protein>
    <recommendedName>
        <fullName evidence="23">Polycystic kidney disease 2-like 1 protein</fullName>
    </recommendedName>
</protein>
<keyword evidence="10 18" id="KW-0472">Membrane</keyword>
<evidence type="ECO:0000256" key="15">
    <source>
        <dbReference type="PIRSR" id="PIRSR603915-1"/>
    </source>
</evidence>
<feature type="disulfide bond" evidence="16">
    <location>
        <begin position="154"/>
        <end position="167"/>
    </location>
</feature>
<evidence type="ECO:0000313" key="21">
    <source>
        <dbReference type="EMBL" id="CAG9768877.1"/>
    </source>
</evidence>
<keyword evidence="9 15" id="KW-0406">Ion transport</keyword>
<comment type="subcellular location">
    <subcellularLocation>
        <location evidence="2">Cell membrane</location>
        <topology evidence="2">Multi-pass membrane protein</topology>
    </subcellularLocation>
    <subcellularLocation>
        <location evidence="1">Cell projection</location>
        <location evidence="1">Cilium</location>
    </subcellularLocation>
</comment>
<evidence type="ECO:0008006" key="23">
    <source>
        <dbReference type="Google" id="ProtNLM"/>
    </source>
</evidence>
<evidence type="ECO:0000256" key="3">
    <source>
        <dbReference type="ARBA" id="ARBA00007200"/>
    </source>
</evidence>
<evidence type="ECO:0000256" key="16">
    <source>
        <dbReference type="PIRSR" id="PIRSR603915-2"/>
    </source>
</evidence>
<evidence type="ECO:0000256" key="18">
    <source>
        <dbReference type="SAM" id="Phobius"/>
    </source>
</evidence>
<dbReference type="GO" id="GO:0005929">
    <property type="term" value="C:cilium"/>
    <property type="evidence" value="ECO:0007669"/>
    <property type="project" value="UniProtKB-SubCell"/>
</dbReference>
<feature type="transmembrane region" description="Helical" evidence="18">
    <location>
        <begin position="483"/>
        <end position="504"/>
    </location>
</feature>
<dbReference type="InterPro" id="IPR051223">
    <property type="entry name" value="Polycystin"/>
</dbReference>
<feature type="transmembrane region" description="Helical" evidence="18">
    <location>
        <begin position="332"/>
        <end position="353"/>
    </location>
</feature>
<proteinExistence type="inferred from homology"/>
<dbReference type="GO" id="GO:0050982">
    <property type="term" value="P:detection of mechanical stimulus"/>
    <property type="evidence" value="ECO:0007669"/>
    <property type="project" value="TreeGrafter"/>
</dbReference>
<sequence length="662" mass="76973">METVQTAEAELLKTLPKAKKPKRKKPLWITTTIAGASLGRRELLAATFKEVIFHIISMVFLSTYIFSQVNPSEYYLTLSLKNAFNVENGLMGVVSAEQLWEYLTQDMMFGFYGFDFDETGNETEVNETGLYISKENLLLGVPRIRQVKVSNDSCEIHGYFRRLFESCYYQFGHQSENRETFGLGKPIAWTYSEQKITKSVRYWGTLTSYSGGGFYADLTSSPNTTLAILNELKENLWITRGTRAIFVDFSIYNGNLNLHCVCKLIFEFLPSGGVTPNYRFSTATLTPVRNVKHYVLKVLLYIFSAYAAYCLCEELREMFYFKCKYFLQFWNYIDLCVIFLTFLLVFGTEYNLVNIKYYVDNIRDNPTAYGNLEQPHVLYQVVNIGGAVLLFFLYMRTFKYLNFNRRMAQLNNTIRNCAKDIMGFSVMFFVAFFAYAELGYLVFGNEVDDFRSFGQSMFTLLRTILGDFDYDKIHNANWIVAPIYFLTYIMLVFFVLLNMFLAIINDTYADVKTDIAIAPKEMEMTEYIGSLYTFMKRKLGCKVKKDKDTQRPISTNIGQIRDALIKCNYDDREIAMYFTRYDIDPLKDLKREDIERFHDMFGKEDLARRRLGENVVTQSDFQKQDDKLVELENSLATLGEKLQELIQTVTGIRDQQARPVRL</sequence>
<evidence type="ECO:0000256" key="5">
    <source>
        <dbReference type="ARBA" id="ARBA00022475"/>
    </source>
</evidence>
<dbReference type="PANTHER" id="PTHR10877">
    <property type="entry name" value="POLYCYSTIN FAMILY MEMBER"/>
    <property type="match status" value="1"/>
</dbReference>
<dbReference type="Proteomes" id="UP001152799">
    <property type="component" value="Chromosome 5"/>
</dbReference>
<dbReference type="PRINTS" id="PR01433">
    <property type="entry name" value="POLYCYSTIN2"/>
</dbReference>
<keyword evidence="22" id="KW-1185">Reference proteome</keyword>
<evidence type="ECO:0000256" key="17">
    <source>
        <dbReference type="SAM" id="Coils"/>
    </source>
</evidence>
<evidence type="ECO:0000256" key="1">
    <source>
        <dbReference type="ARBA" id="ARBA00004138"/>
    </source>
</evidence>
<dbReference type="OrthoDB" id="444119at2759"/>
<dbReference type="InterPro" id="IPR003915">
    <property type="entry name" value="PKD_2"/>
</dbReference>
<keyword evidence="15" id="KW-0479">Metal-binding</keyword>
<reference evidence="21" key="1">
    <citation type="submission" date="2022-01" db="EMBL/GenBank/DDBJ databases">
        <authorList>
            <person name="King R."/>
        </authorList>
    </citation>
    <scope>NUCLEOTIDE SEQUENCE</scope>
</reference>
<accession>A0A9N9MRN6</accession>
<dbReference type="InterPro" id="IPR013122">
    <property type="entry name" value="PKD1_2_channel"/>
</dbReference>
<keyword evidence="12" id="KW-0325">Glycoprotein</keyword>
<dbReference type="Gene3D" id="1.10.287.70">
    <property type="match status" value="1"/>
</dbReference>
<dbReference type="EMBL" id="OU892281">
    <property type="protein sequence ID" value="CAG9768877.1"/>
    <property type="molecule type" value="Genomic_DNA"/>
</dbReference>
<dbReference type="SUPFAM" id="SSF81324">
    <property type="entry name" value="Voltage-gated potassium channels"/>
    <property type="match status" value="1"/>
</dbReference>
<dbReference type="PANTHER" id="PTHR10877:SF183">
    <property type="entry name" value="AT14535P-RELATED"/>
    <property type="match status" value="1"/>
</dbReference>
<keyword evidence="11" id="KW-1015">Disulfide bond</keyword>
<keyword evidence="14 15" id="KW-0407">Ion channel</keyword>
<feature type="domain" description="Polycystin" evidence="20">
    <location>
        <begin position="92"/>
        <end position="285"/>
    </location>
</feature>
<evidence type="ECO:0000256" key="10">
    <source>
        <dbReference type="ARBA" id="ARBA00023136"/>
    </source>
</evidence>
<keyword evidence="8 17" id="KW-0175">Coiled coil</keyword>
<evidence type="ECO:0000256" key="11">
    <source>
        <dbReference type="ARBA" id="ARBA00023157"/>
    </source>
</evidence>
<keyword evidence="4" id="KW-0813">Transport</keyword>
<feature type="binding site" evidence="15">
    <location>
        <position position="582"/>
    </location>
    <ligand>
        <name>Ca(2+)</name>
        <dbReference type="ChEBI" id="CHEBI:29108"/>
        <label>2</label>
    </ligand>
</feature>
<feature type="transmembrane region" description="Helical" evidence="18">
    <location>
        <begin position="421"/>
        <end position="443"/>
    </location>
</feature>
<evidence type="ECO:0000256" key="14">
    <source>
        <dbReference type="ARBA" id="ARBA00023303"/>
    </source>
</evidence>
<dbReference type="FunFam" id="1.10.287.70:FF:000055">
    <property type="entry name" value="Polycystic kidney disease 2-like 1"/>
    <property type="match status" value="1"/>
</dbReference>
<feature type="transmembrane region" description="Helical" evidence="18">
    <location>
        <begin position="294"/>
        <end position="312"/>
    </location>
</feature>